<dbReference type="SUPFAM" id="SSF55073">
    <property type="entry name" value="Nucleotide cyclase"/>
    <property type="match status" value="1"/>
</dbReference>
<evidence type="ECO:0000259" key="4">
    <source>
        <dbReference type="PROSITE" id="PS50887"/>
    </source>
</evidence>
<dbReference type="PROSITE" id="PS50887">
    <property type="entry name" value="GGDEF"/>
    <property type="match status" value="1"/>
</dbReference>
<dbReference type="EMBL" id="JAVDXO010000001">
    <property type="protein sequence ID" value="MDR7305299.1"/>
    <property type="molecule type" value="Genomic_DNA"/>
</dbReference>
<dbReference type="NCBIfam" id="TIGR00254">
    <property type="entry name" value="GGDEF"/>
    <property type="match status" value="1"/>
</dbReference>
<dbReference type="SUPFAM" id="SSF52172">
    <property type="entry name" value="CheY-like"/>
    <property type="match status" value="1"/>
</dbReference>
<dbReference type="InterPro" id="IPR000160">
    <property type="entry name" value="GGDEF_dom"/>
</dbReference>
<evidence type="ECO:0000313" key="6">
    <source>
        <dbReference type="Proteomes" id="UP001268089"/>
    </source>
</evidence>
<dbReference type="Pfam" id="PF00563">
    <property type="entry name" value="EAL"/>
    <property type="match status" value="1"/>
</dbReference>
<dbReference type="InterPro" id="IPR035919">
    <property type="entry name" value="EAL_sf"/>
</dbReference>
<comment type="caution">
    <text evidence="5">The sequence shown here is derived from an EMBL/GenBank/DDBJ whole genome shotgun (WGS) entry which is preliminary data.</text>
</comment>
<evidence type="ECO:0000259" key="3">
    <source>
        <dbReference type="PROSITE" id="PS50883"/>
    </source>
</evidence>
<dbReference type="Pfam" id="PF00072">
    <property type="entry name" value="Response_reg"/>
    <property type="match status" value="1"/>
</dbReference>
<proteinExistence type="predicted"/>
<dbReference type="PANTHER" id="PTHR44757">
    <property type="entry name" value="DIGUANYLATE CYCLASE DGCP"/>
    <property type="match status" value="1"/>
</dbReference>
<dbReference type="InterPro" id="IPR001633">
    <property type="entry name" value="EAL_dom"/>
</dbReference>
<dbReference type="InterPro" id="IPR043128">
    <property type="entry name" value="Rev_trsase/Diguanyl_cyclase"/>
</dbReference>
<evidence type="ECO:0000313" key="5">
    <source>
        <dbReference type="EMBL" id="MDR7305299.1"/>
    </source>
</evidence>
<dbReference type="InterPro" id="IPR001789">
    <property type="entry name" value="Sig_transdc_resp-reg_receiver"/>
</dbReference>
<feature type="domain" description="EAL" evidence="3">
    <location>
        <begin position="316"/>
        <end position="573"/>
    </location>
</feature>
<dbReference type="Proteomes" id="UP001268089">
    <property type="component" value="Unassembled WGS sequence"/>
</dbReference>
<dbReference type="Gene3D" id="3.20.20.450">
    <property type="entry name" value="EAL domain"/>
    <property type="match status" value="1"/>
</dbReference>
<dbReference type="CDD" id="cd00156">
    <property type="entry name" value="REC"/>
    <property type="match status" value="1"/>
</dbReference>
<reference evidence="5 6" key="1">
    <citation type="submission" date="2023-07" db="EMBL/GenBank/DDBJ databases">
        <title>Sorghum-associated microbial communities from plants grown in Nebraska, USA.</title>
        <authorList>
            <person name="Schachtman D."/>
        </authorList>
    </citation>
    <scope>NUCLEOTIDE SEQUENCE [LARGE SCALE GENOMIC DNA]</scope>
    <source>
        <strain evidence="5 6">BE308</strain>
    </source>
</reference>
<feature type="modified residue" description="4-aspartylphosphate" evidence="1">
    <location>
        <position position="57"/>
    </location>
</feature>
<dbReference type="SMART" id="SM00448">
    <property type="entry name" value="REC"/>
    <property type="match status" value="1"/>
</dbReference>
<dbReference type="SMART" id="SM00267">
    <property type="entry name" value="GGDEF"/>
    <property type="match status" value="1"/>
</dbReference>
<feature type="domain" description="Response regulatory" evidence="2">
    <location>
        <begin position="6"/>
        <end position="123"/>
    </location>
</feature>
<dbReference type="SUPFAM" id="SSF141868">
    <property type="entry name" value="EAL domain-like"/>
    <property type="match status" value="1"/>
</dbReference>
<dbReference type="CDD" id="cd01949">
    <property type="entry name" value="GGDEF"/>
    <property type="match status" value="1"/>
</dbReference>
<dbReference type="PROSITE" id="PS50110">
    <property type="entry name" value="RESPONSE_REGULATORY"/>
    <property type="match status" value="1"/>
</dbReference>
<evidence type="ECO:0000259" key="2">
    <source>
        <dbReference type="PROSITE" id="PS50110"/>
    </source>
</evidence>
<dbReference type="PROSITE" id="PS50883">
    <property type="entry name" value="EAL"/>
    <property type="match status" value="1"/>
</dbReference>
<dbReference type="Gene3D" id="3.40.50.2300">
    <property type="match status" value="1"/>
</dbReference>
<dbReference type="InterPro" id="IPR011006">
    <property type="entry name" value="CheY-like_superfamily"/>
</dbReference>
<dbReference type="InterPro" id="IPR029787">
    <property type="entry name" value="Nucleotide_cyclase"/>
</dbReference>
<organism evidence="5 6">
    <name type="scientific">Rhodoferax saidenbachensis</name>
    <dbReference type="NCBI Taxonomy" id="1484693"/>
    <lineage>
        <taxon>Bacteria</taxon>
        <taxon>Pseudomonadati</taxon>
        <taxon>Pseudomonadota</taxon>
        <taxon>Betaproteobacteria</taxon>
        <taxon>Burkholderiales</taxon>
        <taxon>Comamonadaceae</taxon>
        <taxon>Rhodoferax</taxon>
    </lineage>
</organism>
<protein>
    <submittedName>
        <fullName evidence="5">Diguanylate cyclase (GGDEF)-like protein</fullName>
    </submittedName>
</protein>
<dbReference type="Pfam" id="PF00990">
    <property type="entry name" value="GGDEF"/>
    <property type="match status" value="1"/>
</dbReference>
<accession>A0ABU1ZID2</accession>
<dbReference type="SMART" id="SM00052">
    <property type="entry name" value="EAL"/>
    <property type="match status" value="1"/>
</dbReference>
<keyword evidence="1" id="KW-0597">Phosphoprotein</keyword>
<dbReference type="PANTHER" id="PTHR44757:SF2">
    <property type="entry name" value="BIOFILM ARCHITECTURE MAINTENANCE PROTEIN MBAA"/>
    <property type="match status" value="1"/>
</dbReference>
<dbReference type="CDD" id="cd01948">
    <property type="entry name" value="EAL"/>
    <property type="match status" value="1"/>
</dbReference>
<feature type="domain" description="GGDEF" evidence="4">
    <location>
        <begin position="174"/>
        <end position="307"/>
    </location>
</feature>
<name>A0ABU1ZID2_9BURK</name>
<gene>
    <name evidence="5" type="ORF">J2X15_000565</name>
</gene>
<evidence type="ECO:0000256" key="1">
    <source>
        <dbReference type="PROSITE-ProRule" id="PRU00169"/>
    </source>
</evidence>
<dbReference type="RefSeq" id="WP_310339326.1">
    <property type="nucleotide sequence ID" value="NZ_JAVDXO010000001.1"/>
</dbReference>
<keyword evidence="6" id="KW-1185">Reference proteome</keyword>
<dbReference type="InterPro" id="IPR052155">
    <property type="entry name" value="Biofilm_reg_signaling"/>
</dbReference>
<dbReference type="Gene3D" id="3.30.70.270">
    <property type="match status" value="1"/>
</dbReference>
<sequence length="579" mass="64241">MIAELSLLLIDDDELDRLAITRTLRKSAVPCDVSYAETAAAGLQMASNRKFDAILLDYRLPDQNGLEVLRALRGGAYDSVAVVMLSRYENESLAEECLEAGAQDFLLKDEVNSRHLTRVVVQARQRFQIEERLRYSLEQVRCLSEHDALTGLMNRRGFERSLEAQLARVRRSDGRLAILLLDLDDFKSINDTMGHDAGDQLLVEVARRLTLIARDGDLLCRLGGDEFVVMMTSLDHDEQAIVLADRINARLREPIFIGSSEQTITASIGIAVLGNITDNAADLLKYADLAMYQAKLDGRNKSRFYSVSLQEAVQFRSVIKNDLQRALEKDELKIYYQPQIRSADGSLRGMEALLRWHHPRLGVLSPAAFLAIAEETGLIVDIGAWVLHEGCRQLKAWRERYSPRLADLTLAINLSAVQIKQAQLPHTVMSALAQSGLPANALELEITESMLIEVTTDTVSLLSEISAQGVAMSLDDFGTGYSSLDHLKLFPISILKIDKGFVSALGEGGKSEKLFMAIIAFAKALNMQIVVEGVETQAQLEFCTLQGCDLLQGYFYSKPIPAEEFEATFLMAQAQPSQV</sequence>